<reference evidence="1" key="1">
    <citation type="journal article" date="2020" name="Stud. Mycol.">
        <title>101 Dothideomycetes genomes: a test case for predicting lifestyles and emergence of pathogens.</title>
        <authorList>
            <person name="Haridas S."/>
            <person name="Albert R."/>
            <person name="Binder M."/>
            <person name="Bloem J."/>
            <person name="Labutti K."/>
            <person name="Salamov A."/>
            <person name="Andreopoulos B."/>
            <person name="Baker S."/>
            <person name="Barry K."/>
            <person name="Bills G."/>
            <person name="Bluhm B."/>
            <person name="Cannon C."/>
            <person name="Castanera R."/>
            <person name="Culley D."/>
            <person name="Daum C."/>
            <person name="Ezra D."/>
            <person name="Gonzalez J."/>
            <person name="Henrissat B."/>
            <person name="Kuo A."/>
            <person name="Liang C."/>
            <person name="Lipzen A."/>
            <person name="Lutzoni F."/>
            <person name="Magnuson J."/>
            <person name="Mondo S."/>
            <person name="Nolan M."/>
            <person name="Ohm R."/>
            <person name="Pangilinan J."/>
            <person name="Park H.-J."/>
            <person name="Ramirez L."/>
            <person name="Alfaro M."/>
            <person name="Sun H."/>
            <person name="Tritt A."/>
            <person name="Yoshinaga Y."/>
            <person name="Zwiers L.-H."/>
            <person name="Turgeon B."/>
            <person name="Goodwin S."/>
            <person name="Spatafora J."/>
            <person name="Crous P."/>
            <person name="Grigoriev I."/>
        </authorList>
    </citation>
    <scope>NUCLEOTIDE SEQUENCE</scope>
    <source>
        <strain evidence="1">CBS 269.34</strain>
    </source>
</reference>
<evidence type="ECO:0000313" key="2">
    <source>
        <dbReference type="Proteomes" id="UP000799750"/>
    </source>
</evidence>
<proteinExistence type="predicted"/>
<name>A0A6A6R2W1_9PEZI</name>
<dbReference type="EMBL" id="MU004184">
    <property type="protein sequence ID" value="KAF2499065.1"/>
    <property type="molecule type" value="Genomic_DNA"/>
</dbReference>
<gene>
    <name evidence="1" type="ORF">BU16DRAFT_557400</name>
</gene>
<dbReference type="AlphaFoldDB" id="A0A6A6R2W1"/>
<organism evidence="1 2">
    <name type="scientific">Lophium mytilinum</name>
    <dbReference type="NCBI Taxonomy" id="390894"/>
    <lineage>
        <taxon>Eukaryota</taxon>
        <taxon>Fungi</taxon>
        <taxon>Dikarya</taxon>
        <taxon>Ascomycota</taxon>
        <taxon>Pezizomycotina</taxon>
        <taxon>Dothideomycetes</taxon>
        <taxon>Pleosporomycetidae</taxon>
        <taxon>Mytilinidiales</taxon>
        <taxon>Mytilinidiaceae</taxon>
        <taxon>Lophium</taxon>
    </lineage>
</organism>
<sequence length="80" mass="8860">MSLTFAFGASLAAAARLHEKHKVLRKPQDSVSRGSQECCRRGGWRTWPFTVELTATADFKPSTSILALCTDDSTLYILLE</sequence>
<keyword evidence="2" id="KW-1185">Reference proteome</keyword>
<dbReference type="Proteomes" id="UP000799750">
    <property type="component" value="Unassembled WGS sequence"/>
</dbReference>
<evidence type="ECO:0000313" key="1">
    <source>
        <dbReference type="EMBL" id="KAF2499065.1"/>
    </source>
</evidence>
<accession>A0A6A6R2W1</accession>
<protein>
    <submittedName>
        <fullName evidence="1">Uncharacterized protein</fullName>
    </submittedName>
</protein>